<keyword evidence="10" id="KW-0486">Methionine biosynthesis</keyword>
<evidence type="ECO:0000259" key="11">
    <source>
        <dbReference type="PROSITE" id="PS51671"/>
    </source>
</evidence>
<dbReference type="GO" id="GO:0050661">
    <property type="term" value="F:NADP binding"/>
    <property type="evidence" value="ECO:0007669"/>
    <property type="project" value="InterPro"/>
</dbReference>
<dbReference type="InterPro" id="IPR002912">
    <property type="entry name" value="ACT_dom"/>
</dbReference>
<dbReference type="GO" id="GO:0009086">
    <property type="term" value="P:methionine biosynthetic process"/>
    <property type="evidence" value="ECO:0007669"/>
    <property type="project" value="UniProtKB-KW"/>
</dbReference>
<dbReference type="Pfam" id="PF00742">
    <property type="entry name" value="Homoserine_dh"/>
    <property type="match status" value="1"/>
</dbReference>
<keyword evidence="9 12" id="KW-0560">Oxidoreductase</keyword>
<dbReference type="InterPro" id="IPR045865">
    <property type="entry name" value="ACT-like_dom_sf"/>
</dbReference>
<comment type="pathway">
    <text evidence="2">Amino-acid biosynthesis; L-methionine biosynthesis via de novo pathway; L-homoserine from L-aspartate: step 3/3.</text>
</comment>
<dbReference type="InterPro" id="IPR016204">
    <property type="entry name" value="HDH"/>
</dbReference>
<name>A0A3B1DB50_9ZZZZ</name>
<evidence type="ECO:0000256" key="1">
    <source>
        <dbReference type="ARBA" id="ARBA00005056"/>
    </source>
</evidence>
<accession>A0A3B1DB50</accession>
<evidence type="ECO:0000256" key="6">
    <source>
        <dbReference type="ARBA" id="ARBA00022605"/>
    </source>
</evidence>
<feature type="domain" description="ACT" evidence="11">
    <location>
        <begin position="351"/>
        <end position="433"/>
    </location>
</feature>
<evidence type="ECO:0000256" key="7">
    <source>
        <dbReference type="ARBA" id="ARBA00022697"/>
    </source>
</evidence>
<dbReference type="SUPFAM" id="SSF51735">
    <property type="entry name" value="NAD(P)-binding Rossmann-fold domains"/>
    <property type="match status" value="1"/>
</dbReference>
<dbReference type="PROSITE" id="PS51671">
    <property type="entry name" value="ACT"/>
    <property type="match status" value="1"/>
</dbReference>
<dbReference type="Gene3D" id="3.40.50.720">
    <property type="entry name" value="NAD(P)-binding Rossmann-like Domain"/>
    <property type="match status" value="1"/>
</dbReference>
<evidence type="ECO:0000313" key="12">
    <source>
        <dbReference type="EMBL" id="VAX37962.1"/>
    </source>
</evidence>
<evidence type="ECO:0000256" key="9">
    <source>
        <dbReference type="ARBA" id="ARBA00023002"/>
    </source>
</evidence>
<proteinExistence type="inferred from homology"/>
<dbReference type="InterPro" id="IPR005106">
    <property type="entry name" value="Asp/hSer_DH_NAD-bd"/>
</dbReference>
<evidence type="ECO:0000256" key="3">
    <source>
        <dbReference type="ARBA" id="ARBA00006753"/>
    </source>
</evidence>
<dbReference type="PROSITE" id="PS01042">
    <property type="entry name" value="HOMOSER_DHGENASE"/>
    <property type="match status" value="1"/>
</dbReference>
<dbReference type="Pfam" id="PF03447">
    <property type="entry name" value="NAD_binding_3"/>
    <property type="match status" value="1"/>
</dbReference>
<dbReference type="SUPFAM" id="SSF55347">
    <property type="entry name" value="Glyceraldehyde-3-phosphate dehydrogenase-like, C-terminal domain"/>
    <property type="match status" value="1"/>
</dbReference>
<dbReference type="InterPro" id="IPR036291">
    <property type="entry name" value="NAD(P)-bd_dom_sf"/>
</dbReference>
<dbReference type="InterPro" id="IPR019811">
    <property type="entry name" value="HDH_CS"/>
</dbReference>
<dbReference type="PANTHER" id="PTHR43331">
    <property type="entry name" value="HOMOSERINE DEHYDROGENASE"/>
    <property type="match status" value="1"/>
</dbReference>
<evidence type="ECO:0000256" key="10">
    <source>
        <dbReference type="ARBA" id="ARBA00023167"/>
    </source>
</evidence>
<keyword evidence="8" id="KW-0521">NADP</keyword>
<dbReference type="CDD" id="cd04881">
    <property type="entry name" value="ACT_HSDH-Hom"/>
    <property type="match status" value="1"/>
</dbReference>
<comment type="pathway">
    <text evidence="1">Amino-acid biosynthesis; L-threonine biosynthesis; L-threonine from L-aspartate: step 3/5.</text>
</comment>
<comment type="similarity">
    <text evidence="3">Belongs to the homoserine dehydrogenase family.</text>
</comment>
<dbReference type="Pfam" id="PF01842">
    <property type="entry name" value="ACT"/>
    <property type="match status" value="1"/>
</dbReference>
<evidence type="ECO:0000256" key="8">
    <source>
        <dbReference type="ARBA" id="ARBA00022857"/>
    </source>
</evidence>
<dbReference type="UniPathway" id="UPA00051">
    <property type="reaction ID" value="UER00465"/>
</dbReference>
<dbReference type="UniPathway" id="UPA00050">
    <property type="reaction ID" value="UER00063"/>
</dbReference>
<evidence type="ECO:0000256" key="5">
    <source>
        <dbReference type="ARBA" id="ARBA00013376"/>
    </source>
</evidence>
<gene>
    <name evidence="12" type="ORF">MNBD_PLANCTO02-2572</name>
</gene>
<dbReference type="Gene3D" id="3.30.360.10">
    <property type="entry name" value="Dihydrodipicolinate Reductase, domain 2"/>
    <property type="match status" value="1"/>
</dbReference>
<dbReference type="SUPFAM" id="SSF55021">
    <property type="entry name" value="ACT-like"/>
    <property type="match status" value="1"/>
</dbReference>
<keyword evidence="6" id="KW-0028">Amino-acid biosynthesis</keyword>
<dbReference type="PANTHER" id="PTHR43331:SF1">
    <property type="entry name" value="HOMOSERINE DEHYDROGENASE"/>
    <property type="match status" value="1"/>
</dbReference>
<sequence length="436" mass="46918">MLPLKVAIIGLGTVGTGVAHILLEASARCNLRAGREIEICRVVVKEIDKPRDITLPAGLLTDDIQTVIDNPDIDVAIQLIGGLDPAEQVMSDLLTSGKDVVTANKALLCERGERLFKLAKNQGRTISFEAAVAGGIPIVSTLGQSMTANEIISIEAILNGTSNFILTEMLKRNSPYQDVLKEAQELGYAEANPAMDVDGTDAVQKLVILTQLAFGVNVSPDAFPRQGIDTLELSDLRYAAQLGYTVKLLAVSRLSEGELEMHVQPTLVRHERPIAQVEGAYNMIAIEGDAVGKTWYSGLGAGQMPTASAVVADLIDVATGRAAISFSHLSLWNEQSSILVQPAEDIERRYYLRFNVEDRPHVFADIANILGNNQISLASINQPEAPELATTTEAPPAIAVVVMTHRTTEGQLRKATAELEYLSSLHPPLVCMPVAD</sequence>
<protein>
    <recommendedName>
        <fullName evidence="5">Homoserine dehydrogenase</fullName>
        <ecNumber evidence="4">1.1.1.3</ecNumber>
    </recommendedName>
</protein>
<keyword evidence="7" id="KW-0791">Threonine biosynthesis</keyword>
<dbReference type="PIRSF" id="PIRSF000098">
    <property type="entry name" value="Homoser_dehydrog"/>
    <property type="match status" value="1"/>
</dbReference>
<dbReference type="GO" id="GO:0004412">
    <property type="term" value="F:homoserine dehydrogenase activity"/>
    <property type="evidence" value="ECO:0007669"/>
    <property type="project" value="UniProtKB-EC"/>
</dbReference>
<dbReference type="FunFam" id="3.30.360.10:FF:000005">
    <property type="entry name" value="Homoserine dehydrogenase"/>
    <property type="match status" value="1"/>
</dbReference>
<evidence type="ECO:0000256" key="4">
    <source>
        <dbReference type="ARBA" id="ARBA00013213"/>
    </source>
</evidence>
<organism evidence="12">
    <name type="scientific">hydrothermal vent metagenome</name>
    <dbReference type="NCBI Taxonomy" id="652676"/>
    <lineage>
        <taxon>unclassified sequences</taxon>
        <taxon>metagenomes</taxon>
        <taxon>ecological metagenomes</taxon>
    </lineage>
</organism>
<dbReference type="AlphaFoldDB" id="A0A3B1DB50"/>
<dbReference type="EMBL" id="UOGL01000156">
    <property type="protein sequence ID" value="VAX37962.1"/>
    <property type="molecule type" value="Genomic_DNA"/>
</dbReference>
<dbReference type="NCBIfam" id="NF004976">
    <property type="entry name" value="PRK06349.1"/>
    <property type="match status" value="1"/>
</dbReference>
<dbReference type="Gene3D" id="3.30.70.260">
    <property type="match status" value="1"/>
</dbReference>
<dbReference type="EC" id="1.1.1.3" evidence="4"/>
<evidence type="ECO:0000256" key="2">
    <source>
        <dbReference type="ARBA" id="ARBA00005062"/>
    </source>
</evidence>
<dbReference type="GO" id="GO:0009088">
    <property type="term" value="P:threonine biosynthetic process"/>
    <property type="evidence" value="ECO:0007669"/>
    <property type="project" value="UniProtKB-UniPathway"/>
</dbReference>
<dbReference type="InterPro" id="IPR001342">
    <property type="entry name" value="HDH_cat"/>
</dbReference>
<reference evidence="12" key="1">
    <citation type="submission" date="2018-06" db="EMBL/GenBank/DDBJ databases">
        <authorList>
            <person name="Zhirakovskaya E."/>
        </authorList>
    </citation>
    <scope>NUCLEOTIDE SEQUENCE</scope>
</reference>